<name>A0A5K3FCU4_MESCO</name>
<proteinExistence type="predicted"/>
<feature type="compositionally biased region" description="Polar residues" evidence="1">
    <location>
        <begin position="217"/>
        <end position="230"/>
    </location>
</feature>
<dbReference type="AlphaFoldDB" id="A0A5K3FCU4"/>
<protein>
    <submittedName>
        <fullName evidence="2">Cmyb_C domain-containing protein</fullName>
    </submittedName>
</protein>
<organism evidence="2">
    <name type="scientific">Mesocestoides corti</name>
    <name type="common">Flatworm</name>
    <dbReference type="NCBI Taxonomy" id="53468"/>
    <lineage>
        <taxon>Eukaryota</taxon>
        <taxon>Metazoa</taxon>
        <taxon>Spiralia</taxon>
        <taxon>Lophotrochozoa</taxon>
        <taxon>Platyhelminthes</taxon>
        <taxon>Cestoda</taxon>
        <taxon>Eucestoda</taxon>
        <taxon>Cyclophyllidea</taxon>
        <taxon>Mesocestoididae</taxon>
        <taxon>Mesocestoides</taxon>
    </lineage>
</organism>
<evidence type="ECO:0000256" key="1">
    <source>
        <dbReference type="SAM" id="MobiDB-lite"/>
    </source>
</evidence>
<dbReference type="WBParaSite" id="MCU_006395-RA">
    <property type="protein sequence ID" value="MCU_006395-RA"/>
    <property type="gene ID" value="MCU_006395"/>
</dbReference>
<accession>A0A5K3FCU4</accession>
<reference evidence="2" key="1">
    <citation type="submission" date="2019-11" db="UniProtKB">
        <authorList>
            <consortium name="WormBaseParasite"/>
        </authorList>
    </citation>
    <scope>IDENTIFICATION</scope>
</reference>
<evidence type="ECO:0000313" key="2">
    <source>
        <dbReference type="WBParaSite" id="MCU_006395-RA"/>
    </source>
</evidence>
<sequence>MTEKHNRVSIPGFLNTSVLTSSEPSTPEQRRGSILLEKSPCVLIRPGSDLEVKNSTVCNEKAAKGISELSALLRSKCISPINIDPDAESAAYSTSLLTYITDTDELSNMDDGAKIVYNSQGRLKFDFCTPPIQRPHLLPSQQMSAVRESSEPCTHTSDKPMLSEISNNASNILTLAEPRQRISRELESSFSRILDKPPLDDNFLVPQTEGLERSRSTTKTRAFSESNYHSPTSEIQHLIKRFRKVPHSCLSTPPEHWKTTPVADNQFNGSATPGFTSGPLSPPLFRLVSLSTEAASSRASPDCASLDVDMLEVKRDQLLISATTQTESTFETAEKGIQTSKQNAMPSRSHLHHDVEVDRLKRWIDELMTDGTPQPMEHFD</sequence>
<feature type="region of interest" description="Disordered" evidence="1">
    <location>
        <begin position="201"/>
        <end position="230"/>
    </location>
</feature>